<evidence type="ECO:0000313" key="6">
    <source>
        <dbReference type="Proteomes" id="UP000175893"/>
    </source>
</evidence>
<evidence type="ECO:0000313" key="5">
    <source>
        <dbReference type="EMBL" id="STC87602.1"/>
    </source>
</evidence>
<dbReference type="KEGG" id="eho:A9798_07170"/>
<dbReference type="InterPro" id="IPR021744">
    <property type="entry name" value="CbiG_N"/>
</dbReference>
<dbReference type="Gene3D" id="3.30.420.180">
    <property type="entry name" value="CobE/GbiG C-terminal domain"/>
    <property type="match status" value="1"/>
</dbReference>
<dbReference type="STRING" id="93378.A9798_07170"/>
<dbReference type="InterPro" id="IPR036518">
    <property type="entry name" value="CobE/GbiG_C_sf"/>
</dbReference>
<dbReference type="Pfam" id="PF11761">
    <property type="entry name" value="CbiG_mid"/>
    <property type="match status" value="1"/>
</dbReference>
<dbReference type="EMBL" id="CP016043">
    <property type="protein sequence ID" value="AOV96755.1"/>
    <property type="molecule type" value="Genomic_DNA"/>
</dbReference>
<sequence length="351" mass="37370">MNIAKPESIALFCLTPGGVALAQRLAAQLPLTCFTSDALLVPGFLPCEGGFAQAARAAFAHYSALIFIGATGIVVRVLAPCLQDKLCDPAVLVIDERGQHVISLLSGHAGGANALTRHLAGLLEADPVITTATDVNGMAALDMLAIQLQARMPDFRSAVKRVNQMLVSQRRVGLWGDGHCALALSQCDLRGFIRVDDLQRLPPLDGLICVTLRDSLPPLALPHWKLVPQRVVAGIGCRRGTPFALLAALLARQLAALHLDPLALKAIGSVEQKRDEAGLWQLADHWQVPFTLFSADALRAHEHRFPASAFVRRTVGVGSVSAPAAWLLSQGHILGDTLRAQGVTITLGVTH</sequence>
<evidence type="ECO:0000259" key="2">
    <source>
        <dbReference type="Pfam" id="PF11760"/>
    </source>
</evidence>
<dbReference type="Proteomes" id="UP000175893">
    <property type="component" value="Chromosome"/>
</dbReference>
<feature type="domain" description="Cobalamin synthesis G N-terminal" evidence="2">
    <location>
        <begin position="55"/>
        <end position="134"/>
    </location>
</feature>
<dbReference type="Pfam" id="PF11760">
    <property type="entry name" value="CbiG_N"/>
    <property type="match status" value="1"/>
</dbReference>
<proteinExistence type="predicted"/>
<reference evidence="5 7" key="2">
    <citation type="submission" date="2018-06" db="EMBL/GenBank/DDBJ databases">
        <authorList>
            <consortium name="Pathogen Informatics"/>
            <person name="Doyle S."/>
        </authorList>
    </citation>
    <scope>NUCLEOTIDE SEQUENCE [LARGE SCALE GENOMIC DNA]</scope>
    <source>
        <strain evidence="5 7">NCTC12121</strain>
    </source>
</reference>
<dbReference type="PANTHER" id="PTHR37477:SF1">
    <property type="entry name" value="COBALT-PRECORRIN-5A HYDROLASE"/>
    <property type="match status" value="1"/>
</dbReference>
<dbReference type="Pfam" id="PF01890">
    <property type="entry name" value="CbiG_C"/>
    <property type="match status" value="1"/>
</dbReference>
<feature type="domain" description="Cobalamin biosynthesis central region" evidence="3">
    <location>
        <begin position="140"/>
        <end position="218"/>
    </location>
</feature>
<dbReference type="OrthoDB" id="9781023at2"/>
<dbReference type="Proteomes" id="UP000255248">
    <property type="component" value="Unassembled WGS sequence"/>
</dbReference>
<reference evidence="4 6" key="1">
    <citation type="submission" date="2016-06" db="EMBL/GenBank/DDBJ databases">
        <title>Complete genome sequence of Edwardsiella hoshinae ATCC 35051.</title>
        <authorList>
            <person name="Reichley S.R."/>
            <person name="Waldbieser G.C."/>
            <person name="Lawrence M.L."/>
            <person name="Griffin M.J."/>
        </authorList>
    </citation>
    <scope>NUCLEOTIDE SEQUENCE [LARGE SCALE GENOMIC DNA]</scope>
    <source>
        <strain evidence="4 6">ATCC 35051</strain>
    </source>
</reference>
<dbReference type="Gene3D" id="3.40.50.11220">
    <property type="match status" value="1"/>
</dbReference>
<dbReference type="GO" id="GO:0009236">
    <property type="term" value="P:cobalamin biosynthetic process"/>
    <property type="evidence" value="ECO:0007669"/>
    <property type="project" value="InterPro"/>
</dbReference>
<dbReference type="NCBIfam" id="NF004463">
    <property type="entry name" value="PRK05788.1-1"/>
    <property type="match status" value="1"/>
</dbReference>
<evidence type="ECO:0000313" key="4">
    <source>
        <dbReference type="EMBL" id="AOV96755.1"/>
    </source>
</evidence>
<dbReference type="AlphaFoldDB" id="A0A376DDM9"/>
<evidence type="ECO:0000313" key="7">
    <source>
        <dbReference type="Proteomes" id="UP000255248"/>
    </source>
</evidence>
<dbReference type="InterPro" id="IPR052553">
    <property type="entry name" value="CbiG_hydrolase"/>
</dbReference>
<dbReference type="InterPro" id="IPR038029">
    <property type="entry name" value="GbiG_N_sf"/>
</dbReference>
<keyword evidence="6" id="KW-1185">Reference proteome</keyword>
<protein>
    <submittedName>
        <fullName evidence="5">Cobalamin biosynthesis protein CbiG</fullName>
    </submittedName>
</protein>
<dbReference type="RefSeq" id="WP_024522182.1">
    <property type="nucleotide sequence ID" value="NZ_CP016043.1"/>
</dbReference>
<accession>A0A376DDM9</accession>
<dbReference type="SUPFAM" id="SSF159664">
    <property type="entry name" value="CobE/GbiG C-terminal domain-like"/>
    <property type="match status" value="1"/>
</dbReference>
<organism evidence="5 7">
    <name type="scientific">Edwardsiella hoshinae</name>
    <dbReference type="NCBI Taxonomy" id="93378"/>
    <lineage>
        <taxon>Bacteria</taxon>
        <taxon>Pseudomonadati</taxon>
        <taxon>Pseudomonadota</taxon>
        <taxon>Gammaproteobacteria</taxon>
        <taxon>Enterobacterales</taxon>
        <taxon>Hafniaceae</taxon>
        <taxon>Edwardsiella</taxon>
    </lineage>
</organism>
<name>A0A376DDM9_9GAMM</name>
<dbReference type="InterPro" id="IPR021745">
    <property type="entry name" value="CbiG_mid"/>
</dbReference>
<dbReference type="PANTHER" id="PTHR37477">
    <property type="entry name" value="COBALT-PRECORRIN-5A HYDROLASE"/>
    <property type="match status" value="1"/>
</dbReference>
<gene>
    <name evidence="4" type="ORF">A9798_07170</name>
    <name evidence="5" type="ORF">NCTC12121_01507</name>
</gene>
<dbReference type="EMBL" id="UFXZ01000001">
    <property type="protein sequence ID" value="STC87602.1"/>
    <property type="molecule type" value="Genomic_DNA"/>
</dbReference>
<dbReference type="SUPFAM" id="SSF159672">
    <property type="entry name" value="CbiG N-terminal domain-like"/>
    <property type="match status" value="1"/>
</dbReference>
<evidence type="ECO:0000259" key="3">
    <source>
        <dbReference type="Pfam" id="PF11761"/>
    </source>
</evidence>
<feature type="domain" description="CobE/GbiG C-terminal" evidence="1">
    <location>
        <begin position="231"/>
        <end position="347"/>
    </location>
</feature>
<evidence type="ECO:0000259" key="1">
    <source>
        <dbReference type="Pfam" id="PF01890"/>
    </source>
</evidence>
<dbReference type="InterPro" id="IPR002750">
    <property type="entry name" value="CobE/GbiG_C"/>
</dbReference>